<dbReference type="VEuPathDB" id="FungiDB:SPSK_03772"/>
<name>A0A0F2LY71_SPOSC</name>
<accession>A0A0F2LY71</accession>
<dbReference type="GeneID" id="27665883"/>
<reference evidence="1 2" key="2">
    <citation type="journal article" date="2015" name="Eukaryot. Cell">
        <title>Asexual propagation of a virulent clone complex in a human and feline outbreak of sporotrichosis.</title>
        <authorList>
            <person name="Teixeira Mde M."/>
            <person name="Rodrigues A.M."/>
            <person name="Tsui C.K."/>
            <person name="de Almeida L.G."/>
            <person name="Van Diepeningen A.D."/>
            <person name="van den Ende B.G."/>
            <person name="Fernandes G.F."/>
            <person name="Kano R."/>
            <person name="Hamelin R.C."/>
            <person name="Lopes-Bezerra L.M."/>
            <person name="Vasconcelos A.T."/>
            <person name="de Hoog S."/>
            <person name="de Camargo Z.P."/>
            <person name="Felipe M.S."/>
        </authorList>
    </citation>
    <scope>NUCLEOTIDE SEQUENCE [LARGE SCALE GENOMIC DNA]</scope>
    <source>
        <strain evidence="1 2">1099-18</strain>
    </source>
</reference>
<dbReference type="AlphaFoldDB" id="A0A0F2LY71"/>
<evidence type="ECO:0000313" key="1">
    <source>
        <dbReference type="EMBL" id="KJR82408.1"/>
    </source>
</evidence>
<proteinExistence type="predicted"/>
<organism evidence="1 2">
    <name type="scientific">Sporothrix schenckii 1099-18</name>
    <dbReference type="NCBI Taxonomy" id="1397361"/>
    <lineage>
        <taxon>Eukaryota</taxon>
        <taxon>Fungi</taxon>
        <taxon>Dikarya</taxon>
        <taxon>Ascomycota</taxon>
        <taxon>Pezizomycotina</taxon>
        <taxon>Sordariomycetes</taxon>
        <taxon>Sordariomycetidae</taxon>
        <taxon>Ophiostomatales</taxon>
        <taxon>Ophiostomataceae</taxon>
        <taxon>Sporothrix</taxon>
    </lineage>
</organism>
<dbReference type="Proteomes" id="UP000033710">
    <property type="component" value="Unassembled WGS sequence"/>
</dbReference>
<dbReference type="EMBL" id="AXCR01000010">
    <property type="protein sequence ID" value="KJR82408.1"/>
    <property type="molecule type" value="Genomic_DNA"/>
</dbReference>
<protein>
    <submittedName>
        <fullName evidence="1">Uncharacterized protein</fullName>
    </submittedName>
</protein>
<gene>
    <name evidence="1" type="ORF">SPSK_03772</name>
</gene>
<evidence type="ECO:0000313" key="2">
    <source>
        <dbReference type="Proteomes" id="UP000033710"/>
    </source>
</evidence>
<reference evidence="1 2" key="1">
    <citation type="journal article" date="2014" name="BMC Genomics">
        <title>Comparative genomics of the major fungal agents of human and animal Sporotrichosis: Sporothrix schenckii and Sporothrix brasiliensis.</title>
        <authorList>
            <person name="Teixeira M.M."/>
            <person name="de Almeida L.G."/>
            <person name="Kubitschek-Barreira P."/>
            <person name="Alves F.L."/>
            <person name="Kioshima E.S."/>
            <person name="Abadio A.K."/>
            <person name="Fernandes L."/>
            <person name="Derengowski L.S."/>
            <person name="Ferreira K.S."/>
            <person name="Souza R.C."/>
            <person name="Ruiz J.C."/>
            <person name="de Andrade N.C."/>
            <person name="Paes H.C."/>
            <person name="Nicola A.M."/>
            <person name="Albuquerque P."/>
            <person name="Gerber A.L."/>
            <person name="Martins V.P."/>
            <person name="Peconick L.D."/>
            <person name="Neto A.V."/>
            <person name="Chaucanez C.B."/>
            <person name="Silva P.A."/>
            <person name="Cunha O.L."/>
            <person name="de Oliveira F.F."/>
            <person name="dos Santos T.C."/>
            <person name="Barros A.L."/>
            <person name="Soares M.A."/>
            <person name="de Oliveira L.M."/>
            <person name="Marini M.M."/>
            <person name="Villalobos-Duno H."/>
            <person name="Cunha M.M."/>
            <person name="de Hoog S."/>
            <person name="da Silveira J.F."/>
            <person name="Henrissat B."/>
            <person name="Nino-Vega G.A."/>
            <person name="Cisalpino P.S."/>
            <person name="Mora-Montes H.M."/>
            <person name="Almeida S.R."/>
            <person name="Stajich J.E."/>
            <person name="Lopes-Bezerra L.M."/>
            <person name="Vasconcelos A.T."/>
            <person name="Felipe M.S."/>
        </authorList>
    </citation>
    <scope>NUCLEOTIDE SEQUENCE [LARGE SCALE GENOMIC DNA]</scope>
    <source>
        <strain evidence="1 2">1099-18</strain>
    </source>
</reference>
<dbReference type="RefSeq" id="XP_016585084.1">
    <property type="nucleotide sequence ID" value="XM_016730606.1"/>
</dbReference>
<comment type="caution">
    <text evidence="1">The sequence shown here is derived from an EMBL/GenBank/DDBJ whole genome shotgun (WGS) entry which is preliminary data.</text>
</comment>
<sequence>MVRAIRLPAAGTPAAVRRSRPEVGPLRAVGRAQQHAPCIAQTSDGQVLTRGLGTQKGQRAGRGFECRLRSGDIVLDEQWDAMERTHLFLARWAIQAS</sequence>
<dbReference type="KEGG" id="ssck:SPSK_03772"/>